<organism evidence="6 7">
    <name type="scientific">Trichoderma asperellum (strain ATCC 204424 / CBS 433.97 / NBRC 101777)</name>
    <dbReference type="NCBI Taxonomy" id="1042311"/>
    <lineage>
        <taxon>Eukaryota</taxon>
        <taxon>Fungi</taxon>
        <taxon>Dikarya</taxon>
        <taxon>Ascomycota</taxon>
        <taxon>Pezizomycotina</taxon>
        <taxon>Sordariomycetes</taxon>
        <taxon>Hypocreomycetidae</taxon>
        <taxon>Hypocreales</taxon>
        <taxon>Hypocreaceae</taxon>
        <taxon>Trichoderma</taxon>
    </lineage>
</organism>
<evidence type="ECO:0000259" key="5">
    <source>
        <dbReference type="Pfam" id="PF00724"/>
    </source>
</evidence>
<keyword evidence="3" id="KW-0288">FMN</keyword>
<dbReference type="SUPFAM" id="SSF51395">
    <property type="entry name" value="FMN-linked oxidoreductases"/>
    <property type="match status" value="1"/>
</dbReference>
<keyword evidence="2" id="KW-0285">Flavoprotein</keyword>
<name>A0A2T3YQG5_TRIA4</name>
<keyword evidence="4" id="KW-0560">Oxidoreductase</keyword>
<comment type="similarity">
    <text evidence="1">Belongs to the NADH:flavin oxidoreductase/NADH oxidase family.</text>
</comment>
<dbReference type="AlphaFoldDB" id="A0A2T3YQG5"/>
<evidence type="ECO:0000313" key="6">
    <source>
        <dbReference type="EMBL" id="PTB34759.1"/>
    </source>
</evidence>
<dbReference type="GO" id="GO:0010181">
    <property type="term" value="F:FMN binding"/>
    <property type="evidence" value="ECO:0007669"/>
    <property type="project" value="InterPro"/>
</dbReference>
<keyword evidence="7" id="KW-1185">Reference proteome</keyword>
<dbReference type="PANTHER" id="PTHR43656">
    <property type="entry name" value="BINDING OXIDOREDUCTASE, PUTATIVE (AFU_ORTHOLOGUE AFUA_2G08260)-RELATED"/>
    <property type="match status" value="1"/>
</dbReference>
<evidence type="ECO:0000256" key="2">
    <source>
        <dbReference type="ARBA" id="ARBA00022630"/>
    </source>
</evidence>
<evidence type="ECO:0000313" key="7">
    <source>
        <dbReference type="Proteomes" id="UP000240493"/>
    </source>
</evidence>
<dbReference type="STRING" id="1042311.A0A2T3YQG5"/>
<proteinExistence type="inferred from homology"/>
<evidence type="ECO:0000256" key="3">
    <source>
        <dbReference type="ARBA" id="ARBA00022643"/>
    </source>
</evidence>
<feature type="domain" description="NADH:flavin oxidoreductase/NADH oxidase N-terminal" evidence="5">
    <location>
        <begin position="19"/>
        <end position="363"/>
    </location>
</feature>
<protein>
    <recommendedName>
        <fullName evidence="5">NADH:flavin oxidoreductase/NADH oxidase N-terminal domain-containing protein</fullName>
    </recommendedName>
</protein>
<dbReference type="InterPro" id="IPR051799">
    <property type="entry name" value="NADH_flavin_oxidoreductase"/>
</dbReference>
<dbReference type="InterPro" id="IPR001155">
    <property type="entry name" value="OxRdtase_FMN_N"/>
</dbReference>
<evidence type="ECO:0000256" key="1">
    <source>
        <dbReference type="ARBA" id="ARBA00005979"/>
    </source>
</evidence>
<dbReference type="GO" id="GO:0016491">
    <property type="term" value="F:oxidoreductase activity"/>
    <property type="evidence" value="ECO:0007669"/>
    <property type="project" value="UniProtKB-KW"/>
</dbReference>
<gene>
    <name evidence="6" type="ORF">M441DRAFT_63206</name>
</gene>
<dbReference type="Gene3D" id="3.20.20.70">
    <property type="entry name" value="Aldolase class I"/>
    <property type="match status" value="1"/>
</dbReference>
<dbReference type="Proteomes" id="UP000240493">
    <property type="component" value="Unassembled WGS sequence"/>
</dbReference>
<evidence type="ECO:0000256" key="4">
    <source>
        <dbReference type="ARBA" id="ARBA00023002"/>
    </source>
</evidence>
<reference evidence="6 7" key="1">
    <citation type="submission" date="2016-07" db="EMBL/GenBank/DDBJ databases">
        <title>Multiple horizontal gene transfer events from other fungi enriched the ability of initially mycotrophic Trichoderma (Ascomycota) to feed on dead plant biomass.</title>
        <authorList>
            <consortium name="DOE Joint Genome Institute"/>
            <person name="Aerts A."/>
            <person name="Atanasova L."/>
            <person name="Chenthamara K."/>
            <person name="Zhang J."/>
            <person name="Grujic M."/>
            <person name="Henrissat B."/>
            <person name="Kuo A."/>
            <person name="Salamov A."/>
            <person name="Lipzen A."/>
            <person name="Labutti K."/>
            <person name="Barry K."/>
            <person name="Miao Y."/>
            <person name="Rahimi M.J."/>
            <person name="Shen Q."/>
            <person name="Grigoriev I.V."/>
            <person name="Kubicek C.P."/>
            <person name="Druzhinina I.S."/>
        </authorList>
    </citation>
    <scope>NUCLEOTIDE SEQUENCE [LARGE SCALE GENOMIC DNA]</scope>
    <source>
        <strain evidence="6 7">CBS 433.97</strain>
    </source>
</reference>
<sequence>MPRIAPRVAEAIILPSGLSLDNRLIKAAMAEGMAVNSQPSDELINAYAEWAPGGWGALITGNVMVDERHLNSPDDVVATAGDGSLSCWTRWAKAMQANGAAGIVQISHPGRQSPIGAGARGLWAKTVAPSRVPLDLGPGIIACTARKLIFGTPRELEEKEIEDIVERFVSAAKLSHAAGFKGVELHAAHGYLLAQFLSPKTNLREDSYGGTVAKRAKIVVDIIKRIRADVPKPFCIALKINSTDYQGEAGISQMIEHLSLFEMAGIDFLELSGGTYEDPQMMHGKKEDAPQDKPALSARSAAREAFFLDAARSVRAQFPNILLLVTGGFRSRASMEDALASGACDLIGIGRPAAVTTTLPNTIIFNENLEAAAANFKVGPAPVPRLLKMLPMSRIISGGAESKYFRRQIQRIGKGLSPIEPPLAG</sequence>
<dbReference type="EMBL" id="KZ679303">
    <property type="protein sequence ID" value="PTB34759.1"/>
    <property type="molecule type" value="Genomic_DNA"/>
</dbReference>
<dbReference type="Pfam" id="PF00724">
    <property type="entry name" value="Oxidored_FMN"/>
    <property type="match status" value="1"/>
</dbReference>
<dbReference type="PANTHER" id="PTHR43656:SF2">
    <property type="entry name" value="BINDING OXIDOREDUCTASE, PUTATIVE (AFU_ORTHOLOGUE AFUA_2G08260)-RELATED"/>
    <property type="match status" value="1"/>
</dbReference>
<accession>A0A2T3YQG5</accession>
<dbReference type="InterPro" id="IPR013785">
    <property type="entry name" value="Aldolase_TIM"/>
</dbReference>
<dbReference type="OrthoDB" id="1663137at2759"/>